<dbReference type="EC" id="4.6.1.1" evidence="5"/>
<reference evidence="27" key="1">
    <citation type="journal article" date="2014" name="Nat. Commun.">
        <title>The rainbow trout genome provides novel insights into evolution after whole-genome duplication in vertebrates.</title>
        <authorList>
            <person name="Berthelot C."/>
            <person name="Brunet F."/>
            <person name="Chalopin D."/>
            <person name="Juanchich A."/>
            <person name="Bernard M."/>
            <person name="Noel B."/>
            <person name="Bento P."/>
            <person name="Da Silva C."/>
            <person name="Labadie K."/>
            <person name="Alberti A."/>
            <person name="Aury J.M."/>
            <person name="Louis A."/>
            <person name="Dehais P."/>
            <person name="Bardou P."/>
            <person name="Montfort J."/>
            <person name="Klopp C."/>
            <person name="Cabau C."/>
            <person name="Gaspin C."/>
            <person name="Thorgaard G.H."/>
            <person name="Boussaha M."/>
            <person name="Quillet E."/>
            <person name="Guyomard R."/>
            <person name="Galiana D."/>
            <person name="Bobe J."/>
            <person name="Volff J.N."/>
            <person name="Genet C."/>
            <person name="Wincker P."/>
            <person name="Jaillon O."/>
            <person name="Roest Crollius H."/>
            <person name="Guiguen Y."/>
        </authorList>
    </citation>
    <scope>NUCLEOTIDE SEQUENCE [LARGE SCALE GENOMIC DNA]</scope>
</reference>
<dbReference type="PROSITE" id="PS00452">
    <property type="entry name" value="GUANYLATE_CYCLASE_1"/>
    <property type="match status" value="2"/>
</dbReference>
<feature type="transmembrane region" description="Helical" evidence="25">
    <location>
        <begin position="378"/>
        <end position="398"/>
    </location>
</feature>
<evidence type="ECO:0000256" key="1">
    <source>
        <dbReference type="ARBA" id="ARBA00001593"/>
    </source>
</evidence>
<dbReference type="GO" id="GO:0007189">
    <property type="term" value="P:adenylate cyclase-activating G protein-coupled receptor signaling pathway"/>
    <property type="evidence" value="ECO:0007669"/>
    <property type="project" value="TreeGrafter"/>
</dbReference>
<keyword evidence="11" id="KW-0067">ATP-binding</keyword>
<keyword evidence="16" id="KW-0325">Glycoprotein</keyword>
<keyword evidence="15 25" id="KW-0472">Membrane</keyword>
<evidence type="ECO:0000313" key="28">
    <source>
        <dbReference type="Proteomes" id="UP000193380"/>
    </source>
</evidence>
<evidence type="ECO:0000256" key="20">
    <source>
        <dbReference type="ARBA" id="ARBA00081225"/>
    </source>
</evidence>
<feature type="transmembrane region" description="Helical" evidence="25">
    <location>
        <begin position="805"/>
        <end position="826"/>
    </location>
</feature>
<keyword evidence="13 25" id="KW-1133">Transmembrane helix</keyword>
<comment type="catalytic activity">
    <reaction evidence="1">
        <text>ATP = 3',5'-cyclic AMP + diphosphate</text>
        <dbReference type="Rhea" id="RHEA:15389"/>
        <dbReference type="ChEBI" id="CHEBI:30616"/>
        <dbReference type="ChEBI" id="CHEBI:33019"/>
        <dbReference type="ChEBI" id="CHEBI:58165"/>
        <dbReference type="EC" id="4.6.1.1"/>
    </reaction>
</comment>
<dbReference type="Proteomes" id="UP000193380">
    <property type="component" value="Unassembled WGS sequence"/>
</dbReference>
<evidence type="ECO:0000256" key="16">
    <source>
        <dbReference type="ARBA" id="ARBA00023180"/>
    </source>
</evidence>
<keyword evidence="10" id="KW-0547">Nucleotide-binding</keyword>
<evidence type="ECO:0000259" key="26">
    <source>
        <dbReference type="PROSITE" id="PS50125"/>
    </source>
</evidence>
<organism evidence="27 28">
    <name type="scientific">Oncorhynchus mykiss</name>
    <name type="common">Rainbow trout</name>
    <name type="synonym">Salmo gairdneri</name>
    <dbReference type="NCBI Taxonomy" id="8022"/>
    <lineage>
        <taxon>Eukaryota</taxon>
        <taxon>Metazoa</taxon>
        <taxon>Chordata</taxon>
        <taxon>Craniata</taxon>
        <taxon>Vertebrata</taxon>
        <taxon>Euteleostomi</taxon>
        <taxon>Actinopterygii</taxon>
        <taxon>Neopterygii</taxon>
        <taxon>Teleostei</taxon>
        <taxon>Protacanthopterygii</taxon>
        <taxon>Salmoniformes</taxon>
        <taxon>Salmonidae</taxon>
        <taxon>Salmoninae</taxon>
        <taxon>Oncorhynchus</taxon>
    </lineage>
</organism>
<evidence type="ECO:0000256" key="17">
    <source>
        <dbReference type="ARBA" id="ARBA00023211"/>
    </source>
</evidence>
<feature type="transmembrane region" description="Helical" evidence="25">
    <location>
        <begin position="900"/>
        <end position="922"/>
    </location>
</feature>
<dbReference type="GO" id="GO:0005524">
    <property type="term" value="F:ATP binding"/>
    <property type="evidence" value="ECO:0007669"/>
    <property type="project" value="UniProtKB-KW"/>
</dbReference>
<dbReference type="SMART" id="SM00044">
    <property type="entry name" value="CYCc"/>
    <property type="match status" value="2"/>
</dbReference>
<accession>A0A060WFK1</accession>
<feature type="compositionally biased region" description="Low complexity" evidence="24">
    <location>
        <begin position="78"/>
        <end position="98"/>
    </location>
</feature>
<dbReference type="PaxDb" id="8022-A0A060WFK1"/>
<dbReference type="PANTHER" id="PTHR45627:SF6">
    <property type="entry name" value="ADENYLATE CYCLASE TYPE 2"/>
    <property type="match status" value="1"/>
</dbReference>
<evidence type="ECO:0000256" key="13">
    <source>
        <dbReference type="ARBA" id="ARBA00022989"/>
    </source>
</evidence>
<dbReference type="SUPFAM" id="SSF55073">
    <property type="entry name" value="Nucleotide cyclase"/>
    <property type="match status" value="2"/>
</dbReference>
<feature type="compositionally biased region" description="Basic and acidic residues" evidence="24">
    <location>
        <begin position="104"/>
        <end position="123"/>
    </location>
</feature>
<evidence type="ECO:0000256" key="9">
    <source>
        <dbReference type="ARBA" id="ARBA00022737"/>
    </source>
</evidence>
<dbReference type="CDD" id="cd07302">
    <property type="entry name" value="CHD"/>
    <property type="match status" value="2"/>
</dbReference>
<feature type="transmembrane region" description="Helical" evidence="25">
    <location>
        <begin position="230"/>
        <end position="249"/>
    </location>
</feature>
<evidence type="ECO:0000256" key="12">
    <source>
        <dbReference type="ARBA" id="ARBA00022842"/>
    </source>
</evidence>
<evidence type="ECO:0000256" key="24">
    <source>
        <dbReference type="SAM" id="MobiDB-lite"/>
    </source>
</evidence>
<feature type="region of interest" description="Disordered" evidence="24">
    <location>
        <begin position="46"/>
        <end position="205"/>
    </location>
</feature>
<protein>
    <recommendedName>
        <fullName evidence="19">Adenylate cyclase type 9</fullName>
        <ecNumber evidence="5">4.6.1.1</ecNumber>
    </recommendedName>
    <alternativeName>
        <fullName evidence="22">ATP pyrophosphate-lyase 9</fullName>
    </alternativeName>
    <alternativeName>
        <fullName evidence="20">Adenylate cyclase type IX</fullName>
    </alternativeName>
    <alternativeName>
        <fullName evidence="21">Adenylyl cyclase 9</fullName>
    </alternativeName>
</protein>
<keyword evidence="17" id="KW-0464">Manganese</keyword>
<comment type="subcellular location">
    <subcellularLocation>
        <location evidence="4">Cell membrane</location>
        <topology evidence="4">Multi-pass membrane protein</topology>
    </subcellularLocation>
</comment>
<dbReference type="InterPro" id="IPR001054">
    <property type="entry name" value="A/G_cyclase"/>
</dbReference>
<dbReference type="EMBL" id="FR904457">
    <property type="protein sequence ID" value="CDQ64029.1"/>
    <property type="molecule type" value="Genomic_DNA"/>
</dbReference>
<evidence type="ECO:0000256" key="5">
    <source>
        <dbReference type="ARBA" id="ARBA00012201"/>
    </source>
</evidence>
<name>A0A060WFK1_ONCMY</name>
<feature type="transmembrane region" description="Helical" evidence="25">
    <location>
        <begin position="261"/>
        <end position="283"/>
    </location>
</feature>
<comment type="cofactor">
    <cofactor evidence="2">
        <name>Mn(2+)</name>
        <dbReference type="ChEBI" id="CHEBI:29035"/>
    </cofactor>
</comment>
<dbReference type="Pfam" id="PF06327">
    <property type="entry name" value="Adcy_cons_dom"/>
    <property type="match status" value="1"/>
</dbReference>
<feature type="transmembrane region" description="Helical" evidence="25">
    <location>
        <begin position="345"/>
        <end position="366"/>
    </location>
</feature>
<dbReference type="InterPro" id="IPR018297">
    <property type="entry name" value="A/G_cyclase_CS"/>
</dbReference>
<comment type="cofactor">
    <cofactor evidence="3">
        <name>Mg(2+)</name>
        <dbReference type="ChEBI" id="CHEBI:18420"/>
    </cofactor>
</comment>
<feature type="transmembrane region" description="Helical" evidence="25">
    <location>
        <begin position="859"/>
        <end position="880"/>
    </location>
</feature>
<dbReference type="Pfam" id="PF16214">
    <property type="entry name" value="AC_N"/>
    <property type="match status" value="1"/>
</dbReference>
<evidence type="ECO:0000256" key="7">
    <source>
        <dbReference type="ARBA" id="ARBA00022692"/>
    </source>
</evidence>
<keyword evidence="6" id="KW-1003">Cell membrane</keyword>
<dbReference type="InterPro" id="IPR009398">
    <property type="entry name" value="Adcy_conserved_dom"/>
</dbReference>
<feature type="transmembrane region" description="Helical" evidence="25">
    <location>
        <begin position="295"/>
        <end position="314"/>
    </location>
</feature>
<feature type="region of interest" description="Disordered" evidence="24">
    <location>
        <begin position="1"/>
        <end position="29"/>
    </location>
</feature>
<dbReference type="GO" id="GO:0005886">
    <property type="term" value="C:plasma membrane"/>
    <property type="evidence" value="ECO:0007669"/>
    <property type="project" value="UniProtKB-SubCell"/>
</dbReference>
<sequence>MNDIRTQCDDFGDEVNGDSESQSAHSEPRVYIEVGVAKVELASGPLKAQSSFQESPEFPSTVSTGNHGTDIKTDTLMNDSTKSSNDSDNDSAKTTTDTYDNLDDSGKVNREDSSDKKSTDAFKLKTNPHNHNSDLAMMDSTTTLCRRNHDNYTTPDIPSDDTSTSRSETSVPLNQSAPAPDITWDDTPNVREGGEGDGRPPSQRSVAEGVCCCYRAVHKAFIRCLEETPAMLPGLLLAMGFCVAIIILIPTTGRLKENISVHVGALSVVCVVLCLSTALLVALPWLAVVRRCGGALSLCLWGALYVTAIVFTFTGGPVTAWEQVAFFLFLSLCVYTVLPLSLAWALMVGIGTSVSHIIIISVYVPVTRPNTPNLAVQLVANAVLFLCVNCVGVFHLWLTEHAHRKSSKKKERFSAMRSQRDMQKHQQEHLLLSVLPRYIAMELKTEIIKRLSENKEKGQNFHSLYIRQHKDVSILYADIVGFTKLASTCSPEELVGVLNKLFGRFDDIAKKNECLRIKILGDCYYCVSGLPDPIPAHARNCVQMGLNMCTAINKLREATGVEISMRVGVHSGNVLCGVIGLQKWQYDVWSHDVTLANHMESGGMPGRVHITEETLGHLAGVYQMEDTDGGSRDALLKGRKTYLVIDPHKEDTTSKRKEKINILTVSGHKQRASVRMSQYLQSWQTICPFSDLSNPEATPTQLPINPTCASTNQSQPSAVSNIIIVPVPKNTKVLDDGIRGSLDTIDGAGRREKKLNCFTLLFNDLKLEKQFRLSEVKGLHQSVGCMALIFVSLFTVQMLVSQKNFHMAVSYGVTFPVLVLLLSVVCTGHLKRWRSKIPLSLQWVTSLSQGVATRPAARLLLVCLCLLITLLMAILNFFFLPGDNCASNSYNTLQLQNLNLYTVPYYLYCCLLAMLGVVVFVRTCMSVKVLLLTLAVVVYLSLFLYVYAPRSDCYMALLYNDTKRKRDGDNETNVSLPKAKTRKCDEAYVALGFTVTTTLHPNHADKLLEFFQRKRAEYCQQSSRFVNATSVNQRALLASYKVAYQIAQNSPVGTLLMFYVKHILKIDSIHRLTCFLRTVTELFEFFVWTKCLRLMKMDYWAEHANNKQMKIMVSKKNFKLISQFKKKRVNTLPLDNQRSSVCCKCVTCNGFKTSPAMSLMRCETVLFDEGIVCIVFGAFSPSIVLLLSKPKFCSVEKIKTIGSTYMAAAGLTNPAIGDERKDCDVSYSHVRSMVEFAIALKNNLESINQHSFNSFKLRIGINHGPVIAGVIGAHKPQYDIWGNSVNVASRMDSTGVLDKIQVTEETAQVVKTFGFSVTKRGVITVKGKGELTTYFINTD</sequence>
<evidence type="ECO:0000256" key="19">
    <source>
        <dbReference type="ARBA" id="ARBA00070496"/>
    </source>
</evidence>
<dbReference type="PANTHER" id="PTHR45627">
    <property type="entry name" value="ADENYLATE CYCLASE TYPE 1"/>
    <property type="match status" value="1"/>
</dbReference>
<feature type="transmembrane region" description="Helical" evidence="25">
    <location>
        <begin position="320"/>
        <end position="338"/>
    </location>
</feature>
<evidence type="ECO:0000256" key="22">
    <source>
        <dbReference type="ARBA" id="ARBA00081427"/>
    </source>
</evidence>
<feature type="compositionally biased region" description="Polar residues" evidence="24">
    <location>
        <begin position="48"/>
        <end position="67"/>
    </location>
</feature>
<proteinExistence type="inferred from homology"/>
<keyword evidence="18 23" id="KW-0456">Lyase</keyword>
<gene>
    <name evidence="27" type="ORF">GSONMT00070321001</name>
</gene>
<dbReference type="FunFam" id="3.30.70.1230:FF:000008">
    <property type="entry name" value="Adenylate cyclase type 9"/>
    <property type="match status" value="1"/>
</dbReference>
<evidence type="ECO:0000256" key="2">
    <source>
        <dbReference type="ARBA" id="ARBA00001936"/>
    </source>
</evidence>
<feature type="compositionally biased region" description="Low complexity" evidence="24">
    <location>
        <begin position="153"/>
        <end position="170"/>
    </location>
</feature>
<evidence type="ECO:0000256" key="3">
    <source>
        <dbReference type="ARBA" id="ARBA00001946"/>
    </source>
</evidence>
<evidence type="ECO:0000256" key="15">
    <source>
        <dbReference type="ARBA" id="ARBA00023136"/>
    </source>
</evidence>
<dbReference type="GO" id="GO:0004016">
    <property type="term" value="F:adenylate cyclase activity"/>
    <property type="evidence" value="ECO:0007669"/>
    <property type="project" value="UniProtKB-EC"/>
</dbReference>
<keyword evidence="7 25" id="KW-0812">Transmembrane</keyword>
<dbReference type="InterPro" id="IPR029787">
    <property type="entry name" value="Nucleotide_cyclase"/>
</dbReference>
<feature type="compositionally biased region" description="Basic and acidic residues" evidence="24">
    <location>
        <begin position="188"/>
        <end position="198"/>
    </location>
</feature>
<comment type="similarity">
    <text evidence="23">Belongs to the adenylyl cyclase class-4/guanylyl cyclase family.</text>
</comment>
<dbReference type="FunFam" id="3.30.70.1230:FF:000014">
    <property type="entry name" value="adenylate cyclase type 9"/>
    <property type="match status" value="1"/>
</dbReference>
<keyword evidence="9" id="KW-0677">Repeat</keyword>
<feature type="domain" description="Guanylate cyclase" evidence="26">
    <location>
        <begin position="1186"/>
        <end position="1292"/>
    </location>
</feature>
<evidence type="ECO:0000313" key="27">
    <source>
        <dbReference type="EMBL" id="CDQ64029.1"/>
    </source>
</evidence>
<evidence type="ECO:0000256" key="18">
    <source>
        <dbReference type="ARBA" id="ARBA00023239"/>
    </source>
</evidence>
<evidence type="ECO:0000256" key="10">
    <source>
        <dbReference type="ARBA" id="ARBA00022741"/>
    </source>
</evidence>
<keyword evidence="14" id="KW-0115">cAMP biosynthesis</keyword>
<dbReference type="STRING" id="8022.A0A060WFK1"/>
<keyword evidence="12" id="KW-0460">Magnesium</keyword>
<feature type="transmembrane region" description="Helical" evidence="25">
    <location>
        <begin position="779"/>
        <end position="799"/>
    </location>
</feature>
<evidence type="ECO:0000256" key="11">
    <source>
        <dbReference type="ARBA" id="ARBA00022840"/>
    </source>
</evidence>
<dbReference type="GO" id="GO:0006171">
    <property type="term" value="P:cAMP biosynthetic process"/>
    <property type="evidence" value="ECO:0007669"/>
    <property type="project" value="UniProtKB-KW"/>
</dbReference>
<evidence type="ECO:0000256" key="6">
    <source>
        <dbReference type="ARBA" id="ARBA00022475"/>
    </source>
</evidence>
<reference evidence="27" key="2">
    <citation type="submission" date="2014-03" db="EMBL/GenBank/DDBJ databases">
        <authorList>
            <person name="Genoscope - CEA"/>
        </authorList>
    </citation>
    <scope>NUCLEOTIDE SEQUENCE</scope>
</reference>
<evidence type="ECO:0000256" key="21">
    <source>
        <dbReference type="ARBA" id="ARBA00081232"/>
    </source>
</evidence>
<dbReference type="GO" id="GO:0035556">
    <property type="term" value="P:intracellular signal transduction"/>
    <property type="evidence" value="ECO:0007669"/>
    <property type="project" value="InterPro"/>
</dbReference>
<dbReference type="GO" id="GO:0046872">
    <property type="term" value="F:metal ion binding"/>
    <property type="evidence" value="ECO:0007669"/>
    <property type="project" value="UniProtKB-KW"/>
</dbReference>
<evidence type="ECO:0000256" key="25">
    <source>
        <dbReference type="SAM" id="Phobius"/>
    </source>
</evidence>
<dbReference type="Pfam" id="PF00211">
    <property type="entry name" value="Guanylate_cyc"/>
    <property type="match status" value="2"/>
</dbReference>
<evidence type="ECO:0000256" key="8">
    <source>
        <dbReference type="ARBA" id="ARBA00022723"/>
    </source>
</evidence>
<dbReference type="PROSITE" id="PS50125">
    <property type="entry name" value="GUANYLATE_CYCLASE_2"/>
    <property type="match status" value="2"/>
</dbReference>
<feature type="domain" description="Guanylate cyclase" evidence="26">
    <location>
        <begin position="473"/>
        <end position="600"/>
    </location>
</feature>
<evidence type="ECO:0000256" key="23">
    <source>
        <dbReference type="RuleBase" id="RU000405"/>
    </source>
</evidence>
<evidence type="ECO:0000256" key="4">
    <source>
        <dbReference type="ARBA" id="ARBA00004651"/>
    </source>
</evidence>
<dbReference type="GO" id="GO:0007193">
    <property type="term" value="P:adenylate cyclase-inhibiting G protein-coupled receptor signaling pathway"/>
    <property type="evidence" value="ECO:0007669"/>
    <property type="project" value="TreeGrafter"/>
</dbReference>
<feature type="transmembrane region" description="Helical" evidence="25">
    <location>
        <begin position="929"/>
        <end position="948"/>
    </location>
</feature>
<dbReference type="Gene3D" id="3.30.70.1230">
    <property type="entry name" value="Nucleotide cyclase"/>
    <property type="match status" value="2"/>
</dbReference>
<evidence type="ECO:0000256" key="14">
    <source>
        <dbReference type="ARBA" id="ARBA00022998"/>
    </source>
</evidence>
<dbReference type="InterPro" id="IPR032628">
    <property type="entry name" value="AC_N"/>
</dbReference>
<keyword evidence="8" id="KW-0479">Metal-binding</keyword>